<sequence>MKKTVLSIGLAFGSWSFAQGQCEEIYLKGSVKDTAMAQSFYNLMVINITTQQGVFGRPNGDFSVYVRPGDRIAFSVKGYGKKFIDIPQQNKCSIDTLVYLSPNIQKFEEVQIYPIKSLEKIKAEREELSMRETRTVTGVNALSSPITFLYERFSQKAKSKRQVAEMEHQDNINNVVKELLRVFVSYDVVYLEEEQFMAFINFLNIDEHFLRTASDYDLIVYIQDKLEHYKYLHPDLFK</sequence>
<protein>
    <submittedName>
        <fullName evidence="1">Uncharacterized protein</fullName>
    </submittedName>
</protein>
<dbReference type="EMBL" id="QFRJ01000001">
    <property type="protein sequence ID" value="PWH87104.1"/>
    <property type="molecule type" value="Genomic_DNA"/>
</dbReference>
<dbReference type="AlphaFoldDB" id="A0A2U2XH33"/>
<evidence type="ECO:0000313" key="2">
    <source>
        <dbReference type="Proteomes" id="UP000245370"/>
    </source>
</evidence>
<organism evidence="1 2">
    <name type="scientific">Brumimicrobium oceani</name>
    <dbReference type="NCBI Taxonomy" id="2100725"/>
    <lineage>
        <taxon>Bacteria</taxon>
        <taxon>Pseudomonadati</taxon>
        <taxon>Bacteroidota</taxon>
        <taxon>Flavobacteriia</taxon>
        <taxon>Flavobacteriales</taxon>
        <taxon>Crocinitomicaceae</taxon>
        <taxon>Brumimicrobium</taxon>
    </lineage>
</organism>
<reference evidence="1 2" key="1">
    <citation type="submission" date="2018-05" db="EMBL/GenBank/DDBJ databases">
        <title>Brumimicrobium oceani sp. nov., isolated from coastal sediment.</title>
        <authorList>
            <person name="Kou Y."/>
        </authorList>
    </citation>
    <scope>NUCLEOTIDE SEQUENCE [LARGE SCALE GENOMIC DNA]</scope>
    <source>
        <strain evidence="1 2">C305</strain>
    </source>
</reference>
<proteinExistence type="predicted"/>
<dbReference type="Proteomes" id="UP000245370">
    <property type="component" value="Unassembled WGS sequence"/>
</dbReference>
<dbReference type="OrthoDB" id="714262at2"/>
<comment type="caution">
    <text evidence="1">The sequence shown here is derived from an EMBL/GenBank/DDBJ whole genome shotgun (WGS) entry which is preliminary data.</text>
</comment>
<keyword evidence="2" id="KW-1185">Reference proteome</keyword>
<dbReference type="RefSeq" id="WP_109358184.1">
    <property type="nucleotide sequence ID" value="NZ_QFRJ01000001.1"/>
</dbReference>
<gene>
    <name evidence="1" type="ORF">DIT68_02250</name>
</gene>
<evidence type="ECO:0000313" key="1">
    <source>
        <dbReference type="EMBL" id="PWH87104.1"/>
    </source>
</evidence>
<accession>A0A2U2XH33</accession>
<reference evidence="1 2" key="2">
    <citation type="submission" date="2018-05" db="EMBL/GenBank/DDBJ databases">
        <authorList>
            <person name="Lanie J.A."/>
            <person name="Ng W.-L."/>
            <person name="Kazmierczak K.M."/>
            <person name="Andrzejewski T.M."/>
            <person name="Davidsen T.M."/>
            <person name="Wayne K.J."/>
            <person name="Tettelin H."/>
            <person name="Glass J.I."/>
            <person name="Rusch D."/>
            <person name="Podicherti R."/>
            <person name="Tsui H.-C.T."/>
            <person name="Winkler M.E."/>
        </authorList>
    </citation>
    <scope>NUCLEOTIDE SEQUENCE [LARGE SCALE GENOMIC DNA]</scope>
    <source>
        <strain evidence="1 2">C305</strain>
    </source>
</reference>
<name>A0A2U2XH33_9FLAO</name>